<dbReference type="Gene3D" id="2.60.40.10">
    <property type="entry name" value="Immunoglobulins"/>
    <property type="match status" value="1"/>
</dbReference>
<dbReference type="InterPro" id="IPR017850">
    <property type="entry name" value="Alkaline_phosphatase_core_sf"/>
</dbReference>
<proteinExistence type="inferred from homology"/>
<dbReference type="SMART" id="SM01065">
    <property type="entry name" value="CBM_2"/>
    <property type="match status" value="1"/>
</dbReference>
<name>A0ABR4JJF9_9EURO</name>
<evidence type="ECO:0000313" key="15">
    <source>
        <dbReference type="Proteomes" id="UP001610446"/>
    </source>
</evidence>
<accession>A0ABR4JJF9</accession>
<dbReference type="SUPFAM" id="SSF49452">
    <property type="entry name" value="Starch-binding domain-like"/>
    <property type="match status" value="1"/>
</dbReference>
<evidence type="ECO:0000256" key="4">
    <source>
        <dbReference type="ARBA" id="ARBA00012593"/>
    </source>
</evidence>
<evidence type="ECO:0000256" key="7">
    <source>
        <dbReference type="ARBA" id="ARBA00023180"/>
    </source>
</evidence>
<dbReference type="Proteomes" id="UP001610446">
    <property type="component" value="Unassembled WGS sequence"/>
</dbReference>
<dbReference type="InterPro" id="IPR013784">
    <property type="entry name" value="Carb-bd-like_fold"/>
</dbReference>
<evidence type="ECO:0000256" key="11">
    <source>
        <dbReference type="ARBA" id="ARBA00033442"/>
    </source>
</evidence>
<evidence type="ECO:0000256" key="8">
    <source>
        <dbReference type="ARBA" id="ARBA00023277"/>
    </source>
</evidence>
<evidence type="ECO:0000256" key="6">
    <source>
        <dbReference type="ARBA" id="ARBA00022801"/>
    </source>
</evidence>
<dbReference type="PROSITE" id="PS00820">
    <property type="entry name" value="GLUCOAMYLASE"/>
    <property type="match status" value="1"/>
</dbReference>
<dbReference type="PANTHER" id="PTHR43108">
    <property type="entry name" value="N-ACETYLGLUCOSAMINE-6-SULFATASE FAMILY MEMBER"/>
    <property type="match status" value="1"/>
</dbReference>
<dbReference type="PROSITE" id="PS00523">
    <property type="entry name" value="SULFATASE_1"/>
    <property type="match status" value="1"/>
</dbReference>
<dbReference type="EMBL" id="JBFXLU010000124">
    <property type="protein sequence ID" value="KAL2840171.1"/>
    <property type="molecule type" value="Genomic_DNA"/>
</dbReference>
<dbReference type="InterPro" id="IPR012341">
    <property type="entry name" value="6hp_glycosidase-like_sf"/>
</dbReference>
<dbReference type="Gene3D" id="1.50.10.10">
    <property type="match status" value="1"/>
</dbReference>
<dbReference type="InterPro" id="IPR000165">
    <property type="entry name" value="Glucoamylase"/>
</dbReference>
<organism evidence="14 15">
    <name type="scientific">Aspergillus pseudoustus</name>
    <dbReference type="NCBI Taxonomy" id="1810923"/>
    <lineage>
        <taxon>Eukaryota</taxon>
        <taxon>Fungi</taxon>
        <taxon>Dikarya</taxon>
        <taxon>Ascomycota</taxon>
        <taxon>Pezizomycotina</taxon>
        <taxon>Eurotiomycetes</taxon>
        <taxon>Eurotiomycetidae</taxon>
        <taxon>Eurotiales</taxon>
        <taxon>Aspergillaceae</taxon>
        <taxon>Aspergillus</taxon>
        <taxon>Aspergillus subgen. Nidulantes</taxon>
    </lineage>
</organism>
<keyword evidence="6" id="KW-0378">Hydrolase</keyword>
<dbReference type="InterPro" id="IPR011613">
    <property type="entry name" value="GH15-like"/>
</dbReference>
<keyword evidence="10" id="KW-0624">Polysaccharide degradation</keyword>
<dbReference type="Pfam" id="PF00884">
    <property type="entry name" value="Sulfatase"/>
    <property type="match status" value="1"/>
</dbReference>
<dbReference type="PRINTS" id="PR00736">
    <property type="entry name" value="GLHYDRLASE15"/>
</dbReference>
<keyword evidence="8" id="KW-0119">Carbohydrate metabolism</keyword>
<feature type="domain" description="CBM20" evidence="13">
    <location>
        <begin position="495"/>
        <end position="612"/>
    </location>
</feature>
<keyword evidence="15" id="KW-1185">Reference proteome</keyword>
<evidence type="ECO:0000256" key="12">
    <source>
        <dbReference type="ARBA" id="ARBA00033473"/>
    </source>
</evidence>
<dbReference type="InterPro" id="IPR046966">
    <property type="entry name" value="Glucoamylase_active_site"/>
</dbReference>
<dbReference type="PROSITE" id="PS51166">
    <property type="entry name" value="CBM20"/>
    <property type="match status" value="1"/>
</dbReference>
<evidence type="ECO:0000256" key="1">
    <source>
        <dbReference type="ARBA" id="ARBA00001863"/>
    </source>
</evidence>
<evidence type="ECO:0000313" key="14">
    <source>
        <dbReference type="EMBL" id="KAL2840171.1"/>
    </source>
</evidence>
<reference evidence="14 15" key="1">
    <citation type="submission" date="2024-07" db="EMBL/GenBank/DDBJ databases">
        <title>Section-level genome sequencing and comparative genomics of Aspergillus sections Usti and Cavernicolus.</title>
        <authorList>
            <consortium name="Lawrence Berkeley National Laboratory"/>
            <person name="Nybo J.L."/>
            <person name="Vesth T.C."/>
            <person name="Theobald S."/>
            <person name="Frisvad J.C."/>
            <person name="Larsen T.O."/>
            <person name="Kjaerboelling I."/>
            <person name="Rothschild-Mancinelli K."/>
            <person name="Lyhne E.K."/>
            <person name="Kogle M.E."/>
            <person name="Barry K."/>
            <person name="Clum A."/>
            <person name="Na H."/>
            <person name="Ledsgaard L."/>
            <person name="Lin J."/>
            <person name="Lipzen A."/>
            <person name="Kuo A."/>
            <person name="Riley R."/>
            <person name="Mondo S."/>
            <person name="Labutti K."/>
            <person name="Haridas S."/>
            <person name="Pangalinan J."/>
            <person name="Salamov A.A."/>
            <person name="Simmons B.A."/>
            <person name="Magnuson J.K."/>
            <person name="Chen J."/>
            <person name="Drula E."/>
            <person name="Henrissat B."/>
            <person name="Wiebenga A."/>
            <person name="Lubbers R.J."/>
            <person name="Gomes A.C."/>
            <person name="Makela M.R."/>
            <person name="Stajich J."/>
            <person name="Grigoriev I.V."/>
            <person name="Mortensen U.H."/>
            <person name="De Vries R.P."/>
            <person name="Baker S.E."/>
            <person name="Andersen M.R."/>
        </authorList>
    </citation>
    <scope>NUCLEOTIDE SEQUENCE [LARGE SCALE GENOMIC DNA]</scope>
    <source>
        <strain evidence="14 15">CBS 123904</strain>
    </source>
</reference>
<keyword evidence="5" id="KW-0732">Signal</keyword>
<dbReference type="Pfam" id="PF00686">
    <property type="entry name" value="CBM_20"/>
    <property type="match status" value="1"/>
</dbReference>
<dbReference type="InterPro" id="IPR024607">
    <property type="entry name" value="Sulfatase_CS"/>
</dbReference>
<dbReference type="SUPFAM" id="SSF48208">
    <property type="entry name" value="Six-hairpin glycosidases"/>
    <property type="match status" value="1"/>
</dbReference>
<comment type="similarity">
    <text evidence="3">Belongs to the sulfatase family.</text>
</comment>
<dbReference type="Pfam" id="PF00723">
    <property type="entry name" value="Glyco_hydro_15"/>
    <property type="match status" value="1"/>
</dbReference>
<comment type="caution">
    <text evidence="14">The sequence shown here is derived from an EMBL/GenBank/DDBJ whole genome shotgun (WGS) entry which is preliminary data.</text>
</comment>
<dbReference type="InterPro" id="IPR013783">
    <property type="entry name" value="Ig-like_fold"/>
</dbReference>
<gene>
    <name evidence="14" type="ORF">BJY01DRAFT_236861</name>
</gene>
<dbReference type="InterPro" id="IPR002044">
    <property type="entry name" value="CBM20"/>
</dbReference>
<dbReference type="Gene3D" id="3.40.720.10">
    <property type="entry name" value="Alkaline Phosphatase, subunit A"/>
    <property type="match status" value="1"/>
</dbReference>
<dbReference type="InterPro" id="IPR008928">
    <property type="entry name" value="6-hairpin_glycosidase_sf"/>
</dbReference>
<keyword evidence="9" id="KW-0326">Glycosidase</keyword>
<protein>
    <recommendedName>
        <fullName evidence="4">glucan 1,4-alpha-glucosidase</fullName>
        <ecNumber evidence="4">3.2.1.3</ecNumber>
    </recommendedName>
    <alternativeName>
        <fullName evidence="12">1,4-alpha-D-glucan glucohydrolase</fullName>
    </alternativeName>
    <alternativeName>
        <fullName evidence="11">Glucan 1,4-alpha-glucosidase</fullName>
    </alternativeName>
</protein>
<dbReference type="PANTHER" id="PTHR43108:SF8">
    <property type="entry name" value="SD21168P"/>
    <property type="match status" value="1"/>
</dbReference>
<evidence type="ECO:0000256" key="9">
    <source>
        <dbReference type="ARBA" id="ARBA00023295"/>
    </source>
</evidence>
<evidence type="ECO:0000259" key="13">
    <source>
        <dbReference type="PROSITE" id="PS51166"/>
    </source>
</evidence>
<keyword evidence="7" id="KW-0325">Glycoprotein</keyword>
<evidence type="ECO:0000256" key="2">
    <source>
        <dbReference type="ARBA" id="ARBA00006188"/>
    </source>
</evidence>
<dbReference type="EC" id="3.2.1.3" evidence="4"/>
<dbReference type="CDD" id="cd16147">
    <property type="entry name" value="G6S"/>
    <property type="match status" value="1"/>
</dbReference>
<comment type="similarity">
    <text evidence="2">Belongs to the glycosyl hydrolase 15 family.</text>
</comment>
<evidence type="ECO:0000256" key="10">
    <source>
        <dbReference type="ARBA" id="ARBA00023326"/>
    </source>
</evidence>
<evidence type="ECO:0000256" key="3">
    <source>
        <dbReference type="ARBA" id="ARBA00008779"/>
    </source>
</evidence>
<sequence>MSLWVTHGPRHHHRGDLDSWLSNETIIARTAILNVIGDHGAWVEGATSGVLIASPSRSEPDYFFTWTRDSSLVMKTLMEMLREGDTDLLPIIQAWISSQARIQGVENPSGGLADGRGLGEPKYMADETPFLGSWGRPQRDGPALRATAMIDFGWWLLSQGYYDVARDLVWPVVHNDLSYVAQYWNHSGGFDLWEEIQGRSFFTLAVSHRALVEGSIFTGTLGHSCHECAAQAAQIRCLMQSFWTGRFIRSSLDSSRSGKDAGTLLGIIYTFNPHAECDDVTFQPCSARALANHHRLMDIFRDVYDINAGRGSDEAVAVGRYPEDVYSGGNPWFLCTLAAAEQLYDALYQWDRIGSITVTKVSLPFFQALHPSTVPGIYSSSSETYHQLVDAVQTYADGFVRIVQNYAWHNGSLSEQLSRYNGSHLSANDLAWSYATLLGASRRRNLTAPPPWGNPGSPSVPSTCSATAVPGTYSSVTITAWPAIGELPTTTPEPCQPPESVSVIFEVGAGTAWGEDIRVVGSTEALGDWDPARGLPLHADRYTAEQPIWYGTVRLAAGQTFEYKYIRARGGEVSFVALAGLSAVSEAVRPPNFVFVLTDDQDLTMNSVEYMPHVRSRIRQQGIDFTNHFVTTSLCCPSRVSLWTGRQAHNTNVTDVSPPWGGYPKFISQGFNENWFPVWLQNAGYNTYYVGKLFNAHSVETYNNPFVKGFNGSDFLLDPFTYSYWNSTYQRNHEPPKSYAGHYTTDVTEEKALGFLDDALEDPNRPFFLTVAPIAPHFDQQPDRPAGTPPQAPVPAPRHAHLFPDARVPRVPSFNPVHQSGASWIKELALQNQSVVDYEDFFYRQRLRALQGVDELVDKLITRLEESGLIHNTYIIYSSDNGFHIGHHRLPPGKTTSYEEDIRVPFFVRGPGIKPNQTEDRVTTHIDFAPTIFELLGLPLRDDFDGTPMRIAKNSSAVAHEHVTVEYWGTAVLEGNYSRLSPTFTYRMPNTTYKSARIVSEKYNLFYAVWCNNDHELYDLNSDPYQINNIYTSVPRALLNRLDALLLVLKSCAGSTCIKPWAELHPDGAVESLGDALGPEYDAYYESLPKVSYLVCEDGYIVAAEGPQWGDFELQSPSDL</sequence>
<dbReference type="SUPFAM" id="SSF53649">
    <property type="entry name" value="Alkaline phosphatase-like"/>
    <property type="match status" value="1"/>
</dbReference>
<dbReference type="InterPro" id="IPR000917">
    <property type="entry name" value="Sulfatase_N"/>
</dbReference>
<comment type="catalytic activity">
    <reaction evidence="1">
        <text>Hydrolysis of terminal (1-&gt;4)-linked alpha-D-glucose residues successively from non-reducing ends of the chains with release of beta-D-glucose.</text>
        <dbReference type="EC" id="3.2.1.3"/>
    </reaction>
</comment>
<evidence type="ECO:0000256" key="5">
    <source>
        <dbReference type="ARBA" id="ARBA00022729"/>
    </source>
</evidence>